<gene>
    <name evidence="1" type="ORF">RM779_20375</name>
</gene>
<dbReference type="RefSeq" id="WP_311619168.1">
    <property type="nucleotide sequence ID" value="NZ_JAVREV010000011.1"/>
</dbReference>
<reference evidence="2" key="1">
    <citation type="submission" date="2023-07" db="EMBL/GenBank/DDBJ databases">
        <title>30 novel species of actinomycetes from the DSMZ collection.</title>
        <authorList>
            <person name="Nouioui I."/>
        </authorList>
    </citation>
    <scope>NUCLEOTIDE SEQUENCE [LARGE SCALE GENOMIC DNA]</scope>
    <source>
        <strain evidence="2">DSM 41886</strain>
    </source>
</reference>
<dbReference type="Proteomes" id="UP001183615">
    <property type="component" value="Unassembled WGS sequence"/>
</dbReference>
<evidence type="ECO:0000313" key="2">
    <source>
        <dbReference type="Proteomes" id="UP001183615"/>
    </source>
</evidence>
<protein>
    <submittedName>
        <fullName evidence="1">Uncharacterized protein</fullName>
    </submittedName>
</protein>
<proteinExistence type="predicted"/>
<dbReference type="EMBL" id="JAVREV010000011">
    <property type="protein sequence ID" value="MDT0444939.1"/>
    <property type="molecule type" value="Genomic_DNA"/>
</dbReference>
<organism evidence="1 2">
    <name type="scientific">Streptomyces johnsoniae</name>
    <dbReference type="NCBI Taxonomy" id="3075532"/>
    <lineage>
        <taxon>Bacteria</taxon>
        <taxon>Bacillati</taxon>
        <taxon>Actinomycetota</taxon>
        <taxon>Actinomycetes</taxon>
        <taxon>Kitasatosporales</taxon>
        <taxon>Streptomycetaceae</taxon>
        <taxon>Streptomyces</taxon>
    </lineage>
</organism>
<accession>A0ABU2S7H8</accession>
<sequence length="119" mass="12575">MNVEAAIALVSAAAGSAATEAGRHAWESLMSLTRRLTGRASPEPVDPEDEAAVRALSGRIADRAGADEEFARELRAWAERHRGVIGVAQTRVENTVSGDAQVQNLIQTGTVHGDIRFGA</sequence>
<keyword evidence="2" id="KW-1185">Reference proteome</keyword>
<comment type="caution">
    <text evidence="1">The sequence shown here is derived from an EMBL/GenBank/DDBJ whole genome shotgun (WGS) entry which is preliminary data.</text>
</comment>
<evidence type="ECO:0000313" key="1">
    <source>
        <dbReference type="EMBL" id="MDT0444939.1"/>
    </source>
</evidence>
<name>A0ABU2S7H8_9ACTN</name>